<dbReference type="Pfam" id="PF02253">
    <property type="entry name" value="PLA1"/>
    <property type="match status" value="1"/>
</dbReference>
<evidence type="ECO:0000256" key="18">
    <source>
        <dbReference type="RuleBase" id="RU366027"/>
    </source>
</evidence>
<feature type="region of interest" description="Disordered" evidence="19">
    <location>
        <begin position="33"/>
        <end position="55"/>
    </location>
</feature>
<keyword evidence="16" id="KW-0472">Membrane</keyword>
<keyword evidence="14 18" id="KW-0442">Lipid degradation</keyword>
<comment type="subcellular location">
    <subcellularLocation>
        <location evidence="18">Cell outer membrane</location>
        <topology evidence="18">Multi-pass membrane protein</topology>
    </subcellularLocation>
    <text evidence="18">One of the very few enzymes located there.</text>
</comment>
<evidence type="ECO:0000256" key="2">
    <source>
        <dbReference type="ARBA" id="ARBA00001604"/>
    </source>
</evidence>
<dbReference type="InterPro" id="IPR036541">
    <property type="entry name" value="PLipase_A1_sf"/>
</dbReference>
<comment type="subunit">
    <text evidence="4 18">Homodimer; dimerization is reversible, and the dimeric form is the active one.</text>
</comment>
<comment type="caution">
    <text evidence="20">The sequence shown here is derived from an EMBL/GenBank/DDBJ whole genome shotgun (WGS) entry which is preliminary data.</text>
</comment>
<name>A0ABW1YKY6_9GAMM</name>
<dbReference type="PRINTS" id="PR01486">
    <property type="entry name" value="PHPHLIPASEA1"/>
</dbReference>
<keyword evidence="8" id="KW-1134">Transmembrane beta strand</keyword>
<sequence>MPSAYQLGRWICLLTLFLLPMIGYGRDLLQEEVAEPEPEASDTRSGQSEAPGAGIPVSDRVQAVHEASSNPFSLASHKTNYVLPASYNDTLGEGETPDAAPTDWNSLEIEFQLSVQVPVWSGVLGEASFVSLAYTNRSFWQAYSSSAPFRESSHEPEILVTWLSDWELLGFQCVASQLAISHQSNGRGDRLSRGWNRVYANFIFERDDFFLSFKPWYRIPESAPGDDNPDMEFYMGNFELEGGYRSGGFGASLMLRNNLREENRGAVELRWTFPVGQRIRGYLKYFNGYGENMMNYDQYQQSFGIGVELAQGF</sequence>
<keyword evidence="11" id="KW-0732">Signal</keyword>
<dbReference type="PANTHER" id="PTHR40457">
    <property type="entry name" value="PHOSPHOLIPASE A1"/>
    <property type="match status" value="1"/>
</dbReference>
<keyword evidence="13 18" id="KW-0106">Calcium</keyword>
<evidence type="ECO:0000256" key="7">
    <source>
        <dbReference type="ARBA" id="ARBA00021726"/>
    </source>
</evidence>
<evidence type="ECO:0000256" key="8">
    <source>
        <dbReference type="ARBA" id="ARBA00022452"/>
    </source>
</evidence>
<dbReference type="Proteomes" id="UP001596425">
    <property type="component" value="Unassembled WGS sequence"/>
</dbReference>
<evidence type="ECO:0000256" key="9">
    <source>
        <dbReference type="ARBA" id="ARBA00022692"/>
    </source>
</evidence>
<protein>
    <recommendedName>
        <fullName evidence="7 18">Phospholipase A1</fullName>
        <ecNumber evidence="5 18">3.1.1.32</ecNumber>
        <ecNumber evidence="6 18">3.1.1.4</ecNumber>
    </recommendedName>
    <alternativeName>
        <fullName evidence="18">Phosphatidylcholine 1-acylhydrolase</fullName>
    </alternativeName>
</protein>
<dbReference type="Gene3D" id="2.40.230.10">
    <property type="entry name" value="Phospholipase A1"/>
    <property type="match status" value="1"/>
</dbReference>
<keyword evidence="17 18" id="KW-0998">Cell outer membrane</keyword>
<evidence type="ECO:0000313" key="20">
    <source>
        <dbReference type="EMBL" id="MFC6632687.1"/>
    </source>
</evidence>
<organism evidence="20 21">
    <name type="scientific">Microbulbifer taiwanensis</name>
    <dbReference type="NCBI Taxonomy" id="986746"/>
    <lineage>
        <taxon>Bacteria</taxon>
        <taxon>Pseudomonadati</taxon>
        <taxon>Pseudomonadota</taxon>
        <taxon>Gammaproteobacteria</taxon>
        <taxon>Cellvibrionales</taxon>
        <taxon>Microbulbiferaceae</taxon>
        <taxon>Microbulbifer</taxon>
    </lineage>
</organism>
<evidence type="ECO:0000256" key="17">
    <source>
        <dbReference type="ARBA" id="ARBA00023237"/>
    </source>
</evidence>
<evidence type="ECO:0000256" key="3">
    <source>
        <dbReference type="ARBA" id="ARBA00010525"/>
    </source>
</evidence>
<dbReference type="RefSeq" id="WP_193191976.1">
    <property type="nucleotide sequence ID" value="NZ_JACZFR010000025.1"/>
</dbReference>
<evidence type="ECO:0000256" key="13">
    <source>
        <dbReference type="ARBA" id="ARBA00022837"/>
    </source>
</evidence>
<dbReference type="PANTHER" id="PTHR40457:SF1">
    <property type="entry name" value="PHOSPHOLIPASE A1"/>
    <property type="match status" value="1"/>
</dbReference>
<evidence type="ECO:0000256" key="14">
    <source>
        <dbReference type="ARBA" id="ARBA00022963"/>
    </source>
</evidence>
<keyword evidence="10 18" id="KW-0479">Metal-binding</keyword>
<dbReference type="SUPFAM" id="SSF56931">
    <property type="entry name" value="Outer membrane phospholipase A (OMPLA)"/>
    <property type="match status" value="1"/>
</dbReference>
<dbReference type="EMBL" id="JBHSVR010000001">
    <property type="protein sequence ID" value="MFC6632687.1"/>
    <property type="molecule type" value="Genomic_DNA"/>
</dbReference>
<keyword evidence="21" id="KW-1185">Reference proteome</keyword>
<keyword evidence="9" id="KW-0812">Transmembrane</keyword>
<dbReference type="EC" id="3.1.1.4" evidence="6 18"/>
<proteinExistence type="inferred from homology"/>
<evidence type="ECO:0000256" key="12">
    <source>
        <dbReference type="ARBA" id="ARBA00022801"/>
    </source>
</evidence>
<keyword evidence="15 18" id="KW-0443">Lipid metabolism</keyword>
<accession>A0ABW1YKY6</accession>
<evidence type="ECO:0000313" key="21">
    <source>
        <dbReference type="Proteomes" id="UP001596425"/>
    </source>
</evidence>
<evidence type="ECO:0000256" key="15">
    <source>
        <dbReference type="ARBA" id="ARBA00023098"/>
    </source>
</evidence>
<evidence type="ECO:0000256" key="5">
    <source>
        <dbReference type="ARBA" id="ARBA00013179"/>
    </source>
</evidence>
<keyword evidence="12 18" id="KW-0378">Hydrolase</keyword>
<evidence type="ECO:0000256" key="16">
    <source>
        <dbReference type="ARBA" id="ARBA00023136"/>
    </source>
</evidence>
<comment type="function">
    <text evidence="18">Hydrolysis of phosphatidylcholine with phospholipase A2 (EC 3.1.1.4) and phospholipase A1 (EC 3.1.1.32) activities.</text>
</comment>
<dbReference type="InterPro" id="IPR003187">
    <property type="entry name" value="PLipase_A1"/>
</dbReference>
<comment type="similarity">
    <text evidence="3 18">Belongs to the phospholipase A1 family.</text>
</comment>
<evidence type="ECO:0000256" key="11">
    <source>
        <dbReference type="ARBA" id="ARBA00022729"/>
    </source>
</evidence>
<evidence type="ECO:0000256" key="19">
    <source>
        <dbReference type="SAM" id="MobiDB-lite"/>
    </source>
</evidence>
<evidence type="ECO:0000256" key="10">
    <source>
        <dbReference type="ARBA" id="ARBA00022723"/>
    </source>
</evidence>
<comment type="cofactor">
    <cofactor evidence="18">
        <name>Ca(2+)</name>
        <dbReference type="ChEBI" id="CHEBI:29108"/>
    </cofactor>
    <text evidence="18">Binds 1 Ca(2+) ion per monomer. In the dimeric form the Ca(2+) is bound by different amino acids with binding of each Ca(2+) shared with ligands coming from each monomer. The Ca(2+) ion may have a role in catalysis.</text>
</comment>
<reference evidence="21" key="1">
    <citation type="journal article" date="2019" name="Int. J. Syst. Evol. Microbiol.">
        <title>The Global Catalogue of Microorganisms (GCM) 10K type strain sequencing project: providing services to taxonomists for standard genome sequencing and annotation.</title>
        <authorList>
            <consortium name="The Broad Institute Genomics Platform"/>
            <consortium name="The Broad Institute Genome Sequencing Center for Infectious Disease"/>
            <person name="Wu L."/>
            <person name="Ma J."/>
        </authorList>
    </citation>
    <scope>NUCLEOTIDE SEQUENCE [LARGE SCALE GENOMIC DNA]</scope>
    <source>
        <strain evidence="21">CGMCC 1.13718</strain>
    </source>
</reference>
<comment type="catalytic activity">
    <reaction evidence="2 18">
        <text>a 1,2-diacyl-sn-glycero-3-phosphocholine + H2O = a 1-acyl-sn-glycero-3-phosphocholine + a fatty acid + H(+)</text>
        <dbReference type="Rhea" id="RHEA:15801"/>
        <dbReference type="ChEBI" id="CHEBI:15377"/>
        <dbReference type="ChEBI" id="CHEBI:15378"/>
        <dbReference type="ChEBI" id="CHEBI:28868"/>
        <dbReference type="ChEBI" id="CHEBI:57643"/>
        <dbReference type="ChEBI" id="CHEBI:58168"/>
        <dbReference type="EC" id="3.1.1.4"/>
    </reaction>
</comment>
<gene>
    <name evidence="20" type="ORF">ACFQBM_05320</name>
</gene>
<evidence type="ECO:0000256" key="4">
    <source>
        <dbReference type="ARBA" id="ARBA00011702"/>
    </source>
</evidence>
<dbReference type="EC" id="3.1.1.32" evidence="5 18"/>
<evidence type="ECO:0000256" key="1">
    <source>
        <dbReference type="ARBA" id="ARBA00000111"/>
    </source>
</evidence>
<evidence type="ECO:0000256" key="6">
    <source>
        <dbReference type="ARBA" id="ARBA00013278"/>
    </source>
</evidence>
<comment type="catalytic activity">
    <reaction evidence="1 18">
        <text>a 1,2-diacyl-sn-glycero-3-phosphocholine + H2O = a 2-acyl-sn-glycero-3-phosphocholine + a fatty acid + H(+)</text>
        <dbReference type="Rhea" id="RHEA:18689"/>
        <dbReference type="ChEBI" id="CHEBI:15377"/>
        <dbReference type="ChEBI" id="CHEBI:15378"/>
        <dbReference type="ChEBI" id="CHEBI:28868"/>
        <dbReference type="ChEBI" id="CHEBI:57643"/>
        <dbReference type="ChEBI" id="CHEBI:57875"/>
        <dbReference type="EC" id="3.1.1.32"/>
    </reaction>
</comment>